<dbReference type="InParanoid" id="A0A0C2X645"/>
<dbReference type="HOGENOM" id="CLU_2637566_0_0_1"/>
<dbReference type="AlphaFoldDB" id="A0A0C2X645"/>
<name>A0A0C2X645_AMAMK</name>
<gene>
    <name evidence="1" type="ORF">M378DRAFT_162889</name>
</gene>
<organism evidence="1 2">
    <name type="scientific">Amanita muscaria (strain Koide BX008)</name>
    <dbReference type="NCBI Taxonomy" id="946122"/>
    <lineage>
        <taxon>Eukaryota</taxon>
        <taxon>Fungi</taxon>
        <taxon>Dikarya</taxon>
        <taxon>Basidiomycota</taxon>
        <taxon>Agaricomycotina</taxon>
        <taxon>Agaricomycetes</taxon>
        <taxon>Agaricomycetidae</taxon>
        <taxon>Agaricales</taxon>
        <taxon>Pluteineae</taxon>
        <taxon>Amanitaceae</taxon>
        <taxon>Amanita</taxon>
    </lineage>
</organism>
<keyword evidence="2" id="KW-1185">Reference proteome</keyword>
<dbReference type="EMBL" id="KN818247">
    <property type="protein sequence ID" value="KIL64746.1"/>
    <property type="molecule type" value="Genomic_DNA"/>
</dbReference>
<evidence type="ECO:0000313" key="2">
    <source>
        <dbReference type="Proteomes" id="UP000054549"/>
    </source>
</evidence>
<reference evidence="1 2" key="1">
    <citation type="submission" date="2014-04" db="EMBL/GenBank/DDBJ databases">
        <title>Evolutionary Origins and Diversification of the Mycorrhizal Mutualists.</title>
        <authorList>
            <consortium name="DOE Joint Genome Institute"/>
            <consortium name="Mycorrhizal Genomics Consortium"/>
            <person name="Kohler A."/>
            <person name="Kuo A."/>
            <person name="Nagy L.G."/>
            <person name="Floudas D."/>
            <person name="Copeland A."/>
            <person name="Barry K.W."/>
            <person name="Cichocki N."/>
            <person name="Veneault-Fourrey C."/>
            <person name="LaButti K."/>
            <person name="Lindquist E.A."/>
            <person name="Lipzen A."/>
            <person name="Lundell T."/>
            <person name="Morin E."/>
            <person name="Murat C."/>
            <person name="Riley R."/>
            <person name="Ohm R."/>
            <person name="Sun H."/>
            <person name="Tunlid A."/>
            <person name="Henrissat B."/>
            <person name="Grigoriev I.V."/>
            <person name="Hibbett D.S."/>
            <person name="Martin F."/>
        </authorList>
    </citation>
    <scope>NUCLEOTIDE SEQUENCE [LARGE SCALE GENOMIC DNA]</scope>
    <source>
        <strain evidence="1 2">Koide BX008</strain>
    </source>
</reference>
<evidence type="ECO:0000313" key="1">
    <source>
        <dbReference type="EMBL" id="KIL64746.1"/>
    </source>
</evidence>
<proteinExistence type="predicted"/>
<protein>
    <submittedName>
        <fullName evidence="1">Uncharacterized protein</fullName>
    </submittedName>
</protein>
<dbReference type="Proteomes" id="UP000054549">
    <property type="component" value="Unassembled WGS sequence"/>
</dbReference>
<sequence>MWPSYKQCCGKDFIYTLELTLLLSTSTDERTFDVSALITRFAIDGRLAGRGESETKKTRSLTLSIVVMDDDDERSTL</sequence>
<accession>A0A0C2X645</accession>